<dbReference type="Gene3D" id="2.60.120.10">
    <property type="entry name" value="Jelly Rolls"/>
    <property type="match status" value="1"/>
</dbReference>
<gene>
    <name evidence="12" type="ORF">RFH988_LOCUS859</name>
</gene>
<comment type="subcellular location">
    <subcellularLocation>
        <location evidence="1">Cell membrane</location>
        <topology evidence="1">Multi-pass membrane protein</topology>
    </subcellularLocation>
</comment>
<feature type="transmembrane region" description="Helical" evidence="10">
    <location>
        <begin position="312"/>
        <end position="333"/>
    </location>
</feature>
<evidence type="ECO:0000256" key="7">
    <source>
        <dbReference type="ARBA" id="ARBA00023065"/>
    </source>
</evidence>
<keyword evidence="8 10" id="KW-0472">Membrane</keyword>
<comment type="caution">
    <text evidence="12">The sequence shown here is derived from an EMBL/GenBank/DDBJ whole genome shotgun (WGS) entry which is preliminary data.</text>
</comment>
<organism evidence="12 13">
    <name type="scientific">Rotaria sordida</name>
    <dbReference type="NCBI Taxonomy" id="392033"/>
    <lineage>
        <taxon>Eukaryota</taxon>
        <taxon>Metazoa</taxon>
        <taxon>Spiralia</taxon>
        <taxon>Gnathifera</taxon>
        <taxon>Rotifera</taxon>
        <taxon>Eurotatoria</taxon>
        <taxon>Bdelloidea</taxon>
        <taxon>Philodinida</taxon>
        <taxon>Philodinidae</taxon>
        <taxon>Rotaria</taxon>
    </lineage>
</organism>
<dbReference type="InterPro" id="IPR018422">
    <property type="entry name" value="Cation/H_exchanger_CPA1"/>
</dbReference>
<evidence type="ECO:0000256" key="9">
    <source>
        <dbReference type="ARBA" id="ARBA00023201"/>
    </source>
</evidence>
<feature type="transmembrane region" description="Helical" evidence="10">
    <location>
        <begin position="91"/>
        <end position="109"/>
    </location>
</feature>
<evidence type="ECO:0000256" key="2">
    <source>
        <dbReference type="ARBA" id="ARBA00022448"/>
    </source>
</evidence>
<feature type="domain" description="Cyclic nucleotide-binding" evidence="11">
    <location>
        <begin position="809"/>
        <end position="910"/>
    </location>
</feature>
<evidence type="ECO:0000313" key="13">
    <source>
        <dbReference type="Proteomes" id="UP000663882"/>
    </source>
</evidence>
<feature type="transmembrane region" description="Helical" evidence="10">
    <location>
        <begin position="345"/>
        <end position="370"/>
    </location>
</feature>
<dbReference type="InterPro" id="IPR006153">
    <property type="entry name" value="Cation/H_exchanger_TM"/>
</dbReference>
<evidence type="ECO:0000256" key="1">
    <source>
        <dbReference type="ARBA" id="ARBA00004651"/>
    </source>
</evidence>
<dbReference type="InterPro" id="IPR018490">
    <property type="entry name" value="cNMP-bd_dom_sf"/>
</dbReference>
<dbReference type="GO" id="GO:0051453">
    <property type="term" value="P:regulation of intracellular pH"/>
    <property type="evidence" value="ECO:0007669"/>
    <property type="project" value="TreeGrafter"/>
</dbReference>
<dbReference type="PANTHER" id="PTHR10110:SF86">
    <property type="entry name" value="SODIUM_HYDROGEN EXCHANGER 7"/>
    <property type="match status" value="1"/>
</dbReference>
<dbReference type="Gene3D" id="6.10.140.1330">
    <property type="match status" value="1"/>
</dbReference>
<keyword evidence="5 10" id="KW-1133">Transmembrane helix</keyword>
<reference evidence="12" key="1">
    <citation type="submission" date="2021-02" db="EMBL/GenBank/DDBJ databases">
        <authorList>
            <person name="Nowell W R."/>
        </authorList>
    </citation>
    <scope>NUCLEOTIDE SEQUENCE</scope>
</reference>
<evidence type="ECO:0000256" key="6">
    <source>
        <dbReference type="ARBA" id="ARBA00023053"/>
    </source>
</evidence>
<name>A0A813NST6_9BILA</name>
<evidence type="ECO:0000259" key="11">
    <source>
        <dbReference type="PROSITE" id="PS50042"/>
    </source>
</evidence>
<dbReference type="InterPro" id="IPR000595">
    <property type="entry name" value="cNMP-bd_dom"/>
</dbReference>
<feature type="transmembrane region" description="Helical" evidence="10">
    <location>
        <begin position="121"/>
        <end position="146"/>
    </location>
</feature>
<sequence length="1097" mass="126585">MEVINITSLNKTANNERKSTGSIILVLSFAILISCLCKIIFIKFLRHKVNLSFNIIVLFLGFLIGIIATQIKGGVNEDDFLRGELQLSKISPHLIYYIFLPLIIFDSSFNTNVNIVKQQFITTFLVAVPGVLISTGIITLFVVYLFPSDYQWSWRTGLLFGSILSTTDPVTIVTLLQDCGASHSLSSLIESESLLNDGLVFMLFSILDRMIVDSSYTIRQIIVDIFRQSIGGPLFGIICGFLCVFVLNRINNELKIEITITFGMTYFIFYIADAALGISAVLSLISMGLYMAKHKYCISTNVQLSMAGAWEIITFVVNILIFTISGLILAHSFVGIQTNLTSRDIGIALVLYLLIHVSRALIVGVLYPVITWSGMPLNRKECVIFAWSGLRGRTATILVLLIYLDSEIDSATRERFLFHISLIVLFTLIINGASSKFLVKMLGLHKGTPESQSVLLQALKHMRSQTSRQINNMKEDINFANVDWKILNNYLPEKLLEELDEERDTNIHQKLCVTPTQTHDDLSLESISIYSDPLQNQHYSDQISIDSIYQFDLDSLPNDQYILQPFIEQINNSDLDFECHEMNMRNEIIKRFLTAMSVDYEKQWYLGMIRRRTLRILIETIEEAKAKLSLKRHWQLLVEHFCMPLWLQCFVKFHKIKYLNIITEKLLFNHLILTIELALAFHSAKSRLENMLTKFPEFANIDNYIINNVLNEAKMLRVRASLVLHDLQHSYKKCWTIEMTKRCAQMLLKYESVAIVQLYETGMLNENEYTHILKLIQKKLFHLEHCYFMGVPKIHLDREQDSPFDNLSLFVNLTEDEKVYFKELLETRHRWFQPGEILLRQGYMTTEAYLIIRGIVECSEDLLTCYRSGHIIGIDALFDKSSSVSNRTYRAESSIVEAYTIDESILNMFLSNVKMTRLIYNEIALHMLINMYQQPIHLLNYAQIKVLLDEYAIFYQNEIDHDLMTIQLKRNERLFLLVGTVQREEDDYFMDGPQLVTVNQLTSFYCSLDKLCIAYTWTLENEQECLQIVRSFTTSFRLSDSRQVKANTTMVYPSYSGYTTEFTPQYHSLIQVARSAALMSNIELIPMEITDLYHEKT</sequence>
<dbReference type="PROSITE" id="PS50042">
    <property type="entry name" value="CNMP_BINDING_3"/>
    <property type="match status" value="1"/>
</dbReference>
<feature type="transmembrane region" description="Helical" evidence="10">
    <location>
        <begin position="382"/>
        <end position="404"/>
    </location>
</feature>
<proteinExistence type="predicted"/>
<dbReference type="AlphaFoldDB" id="A0A813NST6"/>
<evidence type="ECO:0000256" key="8">
    <source>
        <dbReference type="ARBA" id="ARBA00023136"/>
    </source>
</evidence>
<keyword evidence="7" id="KW-0406">Ion transport</keyword>
<evidence type="ECO:0000256" key="4">
    <source>
        <dbReference type="ARBA" id="ARBA00022692"/>
    </source>
</evidence>
<dbReference type="GO" id="GO:0098719">
    <property type="term" value="P:sodium ion import across plasma membrane"/>
    <property type="evidence" value="ECO:0007669"/>
    <property type="project" value="TreeGrafter"/>
</dbReference>
<protein>
    <recommendedName>
        <fullName evidence="11">Cyclic nucleotide-binding domain-containing protein</fullName>
    </recommendedName>
</protein>
<feature type="transmembrane region" description="Helical" evidence="10">
    <location>
        <begin position="267"/>
        <end position="291"/>
    </location>
</feature>
<keyword evidence="9" id="KW-0739">Sodium transport</keyword>
<keyword evidence="6" id="KW-0915">Sodium</keyword>
<keyword evidence="4 10" id="KW-0812">Transmembrane</keyword>
<evidence type="ECO:0000256" key="5">
    <source>
        <dbReference type="ARBA" id="ARBA00022989"/>
    </source>
</evidence>
<feature type="transmembrane region" description="Helical" evidence="10">
    <location>
        <begin position="416"/>
        <end position="439"/>
    </location>
</feature>
<dbReference type="InterPro" id="IPR014710">
    <property type="entry name" value="RmlC-like_jellyroll"/>
</dbReference>
<feature type="transmembrane region" description="Helical" evidence="10">
    <location>
        <begin position="230"/>
        <end position="247"/>
    </location>
</feature>
<dbReference type="SMART" id="SM00100">
    <property type="entry name" value="cNMP"/>
    <property type="match status" value="1"/>
</dbReference>
<dbReference type="CDD" id="cd00038">
    <property type="entry name" value="CAP_ED"/>
    <property type="match status" value="1"/>
</dbReference>
<dbReference type="Proteomes" id="UP000663882">
    <property type="component" value="Unassembled WGS sequence"/>
</dbReference>
<evidence type="ECO:0000256" key="3">
    <source>
        <dbReference type="ARBA" id="ARBA00022475"/>
    </source>
</evidence>
<accession>A0A813NST6</accession>
<dbReference type="GO" id="GO:0005886">
    <property type="term" value="C:plasma membrane"/>
    <property type="evidence" value="ECO:0007669"/>
    <property type="project" value="UniProtKB-SubCell"/>
</dbReference>
<dbReference type="PANTHER" id="PTHR10110">
    <property type="entry name" value="SODIUM/HYDROGEN EXCHANGER"/>
    <property type="match status" value="1"/>
</dbReference>
<feature type="transmembrane region" description="Helical" evidence="10">
    <location>
        <begin position="20"/>
        <end position="41"/>
    </location>
</feature>
<dbReference type="GO" id="GO:0015385">
    <property type="term" value="F:sodium:proton antiporter activity"/>
    <property type="evidence" value="ECO:0007669"/>
    <property type="project" value="InterPro"/>
</dbReference>
<dbReference type="GO" id="GO:0015386">
    <property type="term" value="F:potassium:proton antiporter activity"/>
    <property type="evidence" value="ECO:0007669"/>
    <property type="project" value="TreeGrafter"/>
</dbReference>
<evidence type="ECO:0000256" key="10">
    <source>
        <dbReference type="SAM" id="Phobius"/>
    </source>
</evidence>
<feature type="transmembrane region" description="Helical" evidence="10">
    <location>
        <begin position="53"/>
        <end position="71"/>
    </location>
</feature>
<keyword evidence="2" id="KW-0813">Transport</keyword>
<dbReference type="Pfam" id="PF00999">
    <property type="entry name" value="Na_H_Exchanger"/>
    <property type="match status" value="1"/>
</dbReference>
<dbReference type="OrthoDB" id="441412at2759"/>
<keyword evidence="3" id="KW-1003">Cell membrane</keyword>
<dbReference type="SUPFAM" id="SSF51206">
    <property type="entry name" value="cAMP-binding domain-like"/>
    <property type="match status" value="1"/>
</dbReference>
<dbReference type="EMBL" id="CAJNOO010000015">
    <property type="protein sequence ID" value="CAF0743203.1"/>
    <property type="molecule type" value="Genomic_DNA"/>
</dbReference>
<evidence type="ECO:0000313" key="12">
    <source>
        <dbReference type="EMBL" id="CAF0743203.1"/>
    </source>
</evidence>